<protein>
    <submittedName>
        <fullName evidence="1">Uncharacterized protein</fullName>
    </submittedName>
</protein>
<accession>A0AAV8T687</accession>
<keyword evidence="2" id="KW-1185">Reference proteome</keyword>
<comment type="caution">
    <text evidence="1">The sequence shown here is derived from an EMBL/GenBank/DDBJ whole genome shotgun (WGS) entry which is preliminary data.</text>
</comment>
<evidence type="ECO:0000313" key="1">
    <source>
        <dbReference type="EMBL" id="KAJ8762292.1"/>
    </source>
</evidence>
<dbReference type="AlphaFoldDB" id="A0AAV8T687"/>
<reference evidence="1 2" key="1">
    <citation type="submission" date="2021-09" db="EMBL/GenBank/DDBJ databases">
        <title>Genomic insights and catalytic innovation underlie evolution of tropane alkaloids biosynthesis.</title>
        <authorList>
            <person name="Wang Y.-J."/>
            <person name="Tian T."/>
            <person name="Huang J.-P."/>
            <person name="Huang S.-X."/>
        </authorList>
    </citation>
    <scope>NUCLEOTIDE SEQUENCE [LARGE SCALE GENOMIC DNA]</scope>
    <source>
        <strain evidence="1">KIB-2018</strain>
        <tissue evidence="1">Leaf</tissue>
    </source>
</reference>
<gene>
    <name evidence="1" type="ORF">K2173_007449</name>
</gene>
<name>A0AAV8T687_9ROSI</name>
<organism evidence="1 2">
    <name type="scientific">Erythroxylum novogranatense</name>
    <dbReference type="NCBI Taxonomy" id="1862640"/>
    <lineage>
        <taxon>Eukaryota</taxon>
        <taxon>Viridiplantae</taxon>
        <taxon>Streptophyta</taxon>
        <taxon>Embryophyta</taxon>
        <taxon>Tracheophyta</taxon>
        <taxon>Spermatophyta</taxon>
        <taxon>Magnoliopsida</taxon>
        <taxon>eudicotyledons</taxon>
        <taxon>Gunneridae</taxon>
        <taxon>Pentapetalae</taxon>
        <taxon>rosids</taxon>
        <taxon>fabids</taxon>
        <taxon>Malpighiales</taxon>
        <taxon>Erythroxylaceae</taxon>
        <taxon>Erythroxylum</taxon>
    </lineage>
</organism>
<dbReference type="EMBL" id="JAIWQS010000006">
    <property type="protein sequence ID" value="KAJ8762292.1"/>
    <property type="molecule type" value="Genomic_DNA"/>
</dbReference>
<evidence type="ECO:0000313" key="2">
    <source>
        <dbReference type="Proteomes" id="UP001159364"/>
    </source>
</evidence>
<sequence length="66" mass="7586">MVGIPLWKSKFVETILEQQIVSLGLVVLFRGSPLGKSKFVDDDKSKRNNLPFQYLLQCHTHTAAWR</sequence>
<proteinExistence type="predicted"/>
<dbReference type="Proteomes" id="UP001159364">
    <property type="component" value="Linkage Group LG06"/>
</dbReference>